<dbReference type="Proteomes" id="UP000704176">
    <property type="component" value="Unassembled WGS sequence"/>
</dbReference>
<keyword evidence="4" id="KW-1185">Reference proteome</keyword>
<evidence type="ECO:0000256" key="1">
    <source>
        <dbReference type="ARBA" id="ARBA00006484"/>
    </source>
</evidence>
<comment type="similarity">
    <text evidence="1 2">Belongs to the short-chain dehydrogenases/reductases (SDR) family.</text>
</comment>
<dbReference type="InterPro" id="IPR002347">
    <property type="entry name" value="SDR_fam"/>
</dbReference>
<dbReference type="PRINTS" id="PR00081">
    <property type="entry name" value="GDHRDH"/>
</dbReference>
<name>A0ABS7VWQ8_9HYPH</name>
<dbReference type="CDD" id="cd05233">
    <property type="entry name" value="SDR_c"/>
    <property type="match status" value="1"/>
</dbReference>
<proteinExistence type="inferred from homology"/>
<gene>
    <name evidence="3" type="ORF">K9B37_23885</name>
</gene>
<accession>A0ABS7VWQ8</accession>
<sequence>MSALSGRAIVITGAGSGLGAAYARHAASLGASVVVNDIDADKAEETAAAIRHAGGSALAHAGDVSRWETAQVLTNLCTTTFGALSGFVANAGILRHGRITDINERDLRRMFELNLLGTTACARAAAKAMLAQGAGGSIVTVTSGSQAGDVGLGGYGATKAAVAALTYSWAMELCGTGVRINAVSPLAETAMAARNKAHLADQQAKREIQYDVLPDPDVSAPVISYLLSDRSSDIHGQVVRIAGRQLSFVSHPMIADPILDGEWTFETVIEAFEKHLRHRQHKLGLSYAVHSGS</sequence>
<dbReference type="SUPFAM" id="SSF51735">
    <property type="entry name" value="NAD(P)-binding Rossmann-fold domains"/>
    <property type="match status" value="1"/>
</dbReference>
<dbReference type="PANTHER" id="PTHR42760:SF40">
    <property type="entry name" value="3-OXOACYL-[ACYL-CARRIER-PROTEIN] REDUCTASE, CHLOROPLASTIC"/>
    <property type="match status" value="1"/>
</dbReference>
<evidence type="ECO:0000256" key="2">
    <source>
        <dbReference type="RuleBase" id="RU000363"/>
    </source>
</evidence>
<comment type="caution">
    <text evidence="3">The sequence shown here is derived from an EMBL/GenBank/DDBJ whole genome shotgun (WGS) entry which is preliminary data.</text>
</comment>
<dbReference type="Gene3D" id="3.40.50.720">
    <property type="entry name" value="NAD(P)-binding Rossmann-like Domain"/>
    <property type="match status" value="1"/>
</dbReference>
<organism evidence="3 4">
    <name type="scientific">Microvirga puerhi</name>
    <dbReference type="NCBI Taxonomy" id="2876078"/>
    <lineage>
        <taxon>Bacteria</taxon>
        <taxon>Pseudomonadati</taxon>
        <taxon>Pseudomonadota</taxon>
        <taxon>Alphaproteobacteria</taxon>
        <taxon>Hyphomicrobiales</taxon>
        <taxon>Methylobacteriaceae</taxon>
        <taxon>Microvirga</taxon>
    </lineage>
</organism>
<dbReference type="RefSeq" id="WP_224316255.1">
    <property type="nucleotide sequence ID" value="NZ_JAIRBM010000031.1"/>
</dbReference>
<dbReference type="Pfam" id="PF00106">
    <property type="entry name" value="adh_short"/>
    <property type="match status" value="1"/>
</dbReference>
<evidence type="ECO:0000313" key="4">
    <source>
        <dbReference type="Proteomes" id="UP000704176"/>
    </source>
</evidence>
<dbReference type="EMBL" id="JAIRBM010000031">
    <property type="protein sequence ID" value="MBZ6079298.1"/>
    <property type="molecule type" value="Genomic_DNA"/>
</dbReference>
<dbReference type="InterPro" id="IPR036291">
    <property type="entry name" value="NAD(P)-bd_dom_sf"/>
</dbReference>
<protein>
    <submittedName>
        <fullName evidence="3">SDR family oxidoreductase</fullName>
    </submittedName>
</protein>
<reference evidence="3 4" key="1">
    <citation type="submission" date="2021-09" db="EMBL/GenBank/DDBJ databases">
        <title>The complete genome sequence of a new microorganism.</title>
        <authorList>
            <person name="Zi Z."/>
        </authorList>
    </citation>
    <scope>NUCLEOTIDE SEQUENCE [LARGE SCALE GENOMIC DNA]</scope>
    <source>
        <strain evidence="3 4">WGZ8</strain>
    </source>
</reference>
<dbReference type="PANTHER" id="PTHR42760">
    <property type="entry name" value="SHORT-CHAIN DEHYDROGENASES/REDUCTASES FAMILY MEMBER"/>
    <property type="match status" value="1"/>
</dbReference>
<dbReference type="PRINTS" id="PR00080">
    <property type="entry name" value="SDRFAMILY"/>
</dbReference>
<evidence type="ECO:0000313" key="3">
    <source>
        <dbReference type="EMBL" id="MBZ6079298.1"/>
    </source>
</evidence>